<dbReference type="Pfam" id="PF00379">
    <property type="entry name" value="Chitin_bind_4"/>
    <property type="match status" value="1"/>
</dbReference>
<reference evidence="3" key="1">
    <citation type="submission" date="2020-11" db="EMBL/GenBank/DDBJ databases">
        <authorList>
            <person name="Tran Van P."/>
        </authorList>
    </citation>
    <scope>NUCLEOTIDE SEQUENCE</scope>
</reference>
<dbReference type="AlphaFoldDB" id="A0A7R9BGC4"/>
<dbReference type="PROSITE" id="PS51155">
    <property type="entry name" value="CHIT_BIND_RR_2"/>
    <property type="match status" value="1"/>
</dbReference>
<protein>
    <submittedName>
        <fullName evidence="3">Uncharacterized protein</fullName>
    </submittedName>
</protein>
<evidence type="ECO:0000313" key="3">
    <source>
        <dbReference type="EMBL" id="CAD7273500.1"/>
    </source>
</evidence>
<dbReference type="InterPro" id="IPR000618">
    <property type="entry name" value="Insect_cuticle"/>
</dbReference>
<dbReference type="EMBL" id="CAJPEX010000136">
    <property type="protein sequence ID" value="CAG0913652.1"/>
    <property type="molecule type" value="Genomic_DNA"/>
</dbReference>
<dbReference type="GO" id="GO:0042302">
    <property type="term" value="F:structural constituent of cuticle"/>
    <property type="evidence" value="ECO:0007669"/>
    <property type="project" value="UniProtKB-UniRule"/>
</dbReference>
<keyword evidence="2" id="KW-0732">Signal</keyword>
<evidence type="ECO:0000256" key="2">
    <source>
        <dbReference type="SAM" id="SignalP"/>
    </source>
</evidence>
<dbReference type="OrthoDB" id="6515429at2759"/>
<evidence type="ECO:0000256" key="1">
    <source>
        <dbReference type="PROSITE-ProRule" id="PRU00497"/>
    </source>
</evidence>
<name>A0A7R9BGC4_9CRUS</name>
<dbReference type="EMBL" id="OA882173">
    <property type="protein sequence ID" value="CAD7273500.1"/>
    <property type="molecule type" value="Genomic_DNA"/>
</dbReference>
<gene>
    <name evidence="3" type="ORF">NMOB1V02_LOCUS1384</name>
</gene>
<organism evidence="3">
    <name type="scientific">Notodromas monacha</name>
    <dbReference type="NCBI Taxonomy" id="399045"/>
    <lineage>
        <taxon>Eukaryota</taxon>
        <taxon>Metazoa</taxon>
        <taxon>Ecdysozoa</taxon>
        <taxon>Arthropoda</taxon>
        <taxon>Crustacea</taxon>
        <taxon>Oligostraca</taxon>
        <taxon>Ostracoda</taxon>
        <taxon>Podocopa</taxon>
        <taxon>Podocopida</taxon>
        <taxon>Cypridocopina</taxon>
        <taxon>Cypridoidea</taxon>
        <taxon>Cyprididae</taxon>
        <taxon>Notodromas</taxon>
    </lineage>
</organism>
<accession>A0A7R9BGC4</accession>
<feature type="signal peptide" evidence="2">
    <location>
        <begin position="1"/>
        <end position="17"/>
    </location>
</feature>
<dbReference type="Proteomes" id="UP000678499">
    <property type="component" value="Unassembled WGS sequence"/>
</dbReference>
<proteinExistence type="predicted"/>
<keyword evidence="4" id="KW-1185">Reference proteome</keyword>
<evidence type="ECO:0000313" key="4">
    <source>
        <dbReference type="Proteomes" id="UP000678499"/>
    </source>
</evidence>
<feature type="chain" id="PRO_5036210061" evidence="2">
    <location>
        <begin position="18"/>
        <end position="417"/>
    </location>
</feature>
<sequence length="417" mass="46540">MTRIIFAMVALAAAASANIVVPVAPVVEAVNSRTQYHAQNGFGEYVYGYVEPNGAKEERKLIDGTVLGSFSYASPDGGIITNNYVADEHGFRSNLSPTLHKDNAYAAAGVVERHLPAPHHHHHHHGVVPHAVAAHHHGVVQHAAAPLVHHEAVAVAPHGASIIPQHPVDHAAVIVSTTPAYAYEKTVHSPNPKAHVEEQHFYKPGVVHKHEFVGPHGHVEKTYAEAGVSVKKTIVDEHPTRISETSYHEKHGQHAQFVQETLIDPRPVVTVEKQVHPLPVVEEHYEHAPVVQVHKPLVTVHKKIHHAGIPVIQAYVEPQIVKHVHHEKVVEVPVYHPRPEPQYYKVVPSKTYGYPRAAKKAAYSHSTYHGHPRSSSHVSVRQYFPKRRHGYGRHYGYSSYKPSYRRRSYGYSSRRHH</sequence>
<keyword evidence="1" id="KW-0193">Cuticle</keyword>